<reference evidence="2" key="1">
    <citation type="journal article" date="2017" name="Plant J.">
        <title>The pomegranate (Punica granatum L.) genome and the genomics of punicalagin biosynthesis.</title>
        <authorList>
            <person name="Qin G."/>
            <person name="Xu C."/>
            <person name="Ming R."/>
            <person name="Tang H."/>
            <person name="Guyot R."/>
            <person name="Kramer E.M."/>
            <person name="Hu Y."/>
            <person name="Yi X."/>
            <person name="Qi Y."/>
            <person name="Xu X."/>
            <person name="Gao Z."/>
            <person name="Pan H."/>
            <person name="Jian J."/>
            <person name="Tian Y."/>
            <person name="Yue Z."/>
            <person name="Xu Y."/>
        </authorList>
    </citation>
    <scope>NUCLEOTIDE SEQUENCE [LARGE SCALE GENOMIC DNA]</scope>
    <source>
        <strain evidence="2">cv. Dabenzi</strain>
    </source>
</reference>
<dbReference type="AlphaFoldDB" id="A0A218W6P4"/>
<sequence length="151" mass="16765">MQTFRGRRVEPVMVLDRLGLQFLEYEFVSKKRRNVACHAASELGTLKAEIRANARDCNRQTSGGVAKPVEASNVLVAGIMAVKEVMQLVKQKQWKAVTMETDDVSAFSSPTRAEATASWCIFGVVKDIKQIKTGRTSVQIQLGKKISKEHV</sequence>
<accession>A0A218W6P4</accession>
<evidence type="ECO:0000313" key="1">
    <source>
        <dbReference type="EMBL" id="OWM68168.1"/>
    </source>
</evidence>
<gene>
    <name evidence="1" type="ORF">CDL15_Pgr016368</name>
</gene>
<dbReference type="EMBL" id="MTKT01005171">
    <property type="protein sequence ID" value="OWM68168.1"/>
    <property type="molecule type" value="Genomic_DNA"/>
</dbReference>
<name>A0A218W6P4_PUNGR</name>
<dbReference type="Proteomes" id="UP000197138">
    <property type="component" value="Unassembled WGS sequence"/>
</dbReference>
<proteinExistence type="predicted"/>
<protein>
    <submittedName>
        <fullName evidence="1">Uncharacterized protein</fullName>
    </submittedName>
</protein>
<organism evidence="1 2">
    <name type="scientific">Punica granatum</name>
    <name type="common">Pomegranate</name>
    <dbReference type="NCBI Taxonomy" id="22663"/>
    <lineage>
        <taxon>Eukaryota</taxon>
        <taxon>Viridiplantae</taxon>
        <taxon>Streptophyta</taxon>
        <taxon>Embryophyta</taxon>
        <taxon>Tracheophyta</taxon>
        <taxon>Spermatophyta</taxon>
        <taxon>Magnoliopsida</taxon>
        <taxon>eudicotyledons</taxon>
        <taxon>Gunneridae</taxon>
        <taxon>Pentapetalae</taxon>
        <taxon>rosids</taxon>
        <taxon>malvids</taxon>
        <taxon>Myrtales</taxon>
        <taxon>Lythraceae</taxon>
        <taxon>Punica</taxon>
    </lineage>
</organism>
<comment type="caution">
    <text evidence="1">The sequence shown here is derived from an EMBL/GenBank/DDBJ whole genome shotgun (WGS) entry which is preliminary data.</text>
</comment>
<evidence type="ECO:0000313" key="2">
    <source>
        <dbReference type="Proteomes" id="UP000197138"/>
    </source>
</evidence>